<dbReference type="PANTHER" id="PTHR31310:SF10">
    <property type="entry name" value="INOSITOLPHOSPHOTRANSFERASE AUR1_IPT1 DOMAIN-CONTAINING PROTEIN"/>
    <property type="match status" value="1"/>
</dbReference>
<dbReference type="GO" id="GO:0016020">
    <property type="term" value="C:membrane"/>
    <property type="evidence" value="ECO:0007669"/>
    <property type="project" value="UniProtKB-SubCell"/>
</dbReference>
<dbReference type="Pfam" id="PF14378">
    <property type="entry name" value="PAP2_3"/>
    <property type="match status" value="1"/>
</dbReference>
<feature type="domain" description="Inositolphosphotransferase Aur1/Ipt1" evidence="7">
    <location>
        <begin position="156"/>
        <end position="283"/>
    </location>
</feature>
<dbReference type="PANTHER" id="PTHR31310">
    <property type="match status" value="1"/>
</dbReference>
<evidence type="ECO:0000313" key="8">
    <source>
        <dbReference type="EMBL" id="THW75676.1"/>
    </source>
</evidence>
<evidence type="ECO:0000259" key="7">
    <source>
        <dbReference type="Pfam" id="PF14378"/>
    </source>
</evidence>
<sequence>MEMVVTILFGAMVMTRRRGYRIFAAKPGVYKSTLDGDDSARSSDELLAHDEGGEDDAQEYIAATKSMPKTRKLLGITLKTPNTSQFKNNIHSRILQRFPFLIEMFYWVINYGFYRMTAILSNKIFAGRGIWIVAESHGLAVLDFEQHGFLSPLIPSEQEIQQWFMHGHQDALTVLNKAYALIHIPGTVGFIAWYYYIAPSHPTFATVRRTMTLTNFMAFATFIFYPCMPPRLLPKKYGFLDTVRHDDAQSVWMSGKYVNSLAAMPSMHFGYAFCIGCTMIYHSGIFRRKLEHGEARKSWAWKVFYLSVGVGYPAMILTTIVATANHYFLDAWIATMFVLLAFMSNKVFYVFIPLEDWFLWVLRVELPVPSTGERFRELGYRLLPSKRGNGANEGMERTREWSERGNGANEGMERESAGTRSALLSSSSSRIVPFTSVTVAMAEPEVVIDVSENNTPAPTQSQDVDMGGQDESTQPEGSAAPSTEQQDEPTGLENIEDIQPEIPARVTFLDYLKSPIVELSVGTGEDITILHAHQLLLEKSPYLEEKISALAEGENRRIDLPDEDLLATACFLEFLYKADYFPTLSGSSLESDPEIPVPDTEGMALLRHAHVYTLAQRFGVPTLSQLAHKKIHLTNSTARGEIEYARYVYGHTQTSDESIRKPVAAFWATRSHVLRHEAEKEFRSMCLEFPQFGFDVLSLVLDNQEKRTQRSETTIGGGRKRPRVSAV</sequence>
<evidence type="ECO:0000256" key="1">
    <source>
        <dbReference type="ARBA" id="ARBA00004141"/>
    </source>
</evidence>
<evidence type="ECO:0000256" key="5">
    <source>
        <dbReference type="SAM" id="MobiDB-lite"/>
    </source>
</evidence>
<keyword evidence="2 6" id="KW-0812">Transmembrane</keyword>
<feature type="compositionally biased region" description="Basic residues" evidence="5">
    <location>
        <begin position="718"/>
        <end position="727"/>
    </location>
</feature>
<name>A0A4S9A915_AURPU</name>
<reference evidence="8 9" key="1">
    <citation type="submission" date="2018-10" db="EMBL/GenBank/DDBJ databases">
        <title>Fifty Aureobasidium pullulans genomes reveal a recombining polyextremotolerant generalist.</title>
        <authorList>
            <person name="Gostincar C."/>
            <person name="Turk M."/>
            <person name="Zajc J."/>
            <person name="Gunde-Cimerman N."/>
        </authorList>
    </citation>
    <scope>NUCLEOTIDE SEQUENCE [LARGE SCALE GENOMIC DNA]</scope>
    <source>
        <strain evidence="8 9">EXF-10659</strain>
    </source>
</reference>
<feature type="region of interest" description="Disordered" evidence="5">
    <location>
        <begin position="707"/>
        <end position="727"/>
    </location>
</feature>
<evidence type="ECO:0000256" key="3">
    <source>
        <dbReference type="ARBA" id="ARBA00022989"/>
    </source>
</evidence>
<comment type="subcellular location">
    <subcellularLocation>
        <location evidence="1">Membrane</location>
        <topology evidence="1">Multi-pass membrane protein</topology>
    </subcellularLocation>
</comment>
<comment type="caution">
    <text evidence="8">The sequence shown here is derived from an EMBL/GenBank/DDBJ whole genome shotgun (WGS) entry which is preliminary data.</text>
</comment>
<protein>
    <recommendedName>
        <fullName evidence="7">Inositolphosphotransferase Aur1/Ipt1 domain-containing protein</fullName>
    </recommendedName>
</protein>
<proteinExistence type="predicted"/>
<evidence type="ECO:0000256" key="6">
    <source>
        <dbReference type="SAM" id="Phobius"/>
    </source>
</evidence>
<evidence type="ECO:0000256" key="4">
    <source>
        <dbReference type="ARBA" id="ARBA00023136"/>
    </source>
</evidence>
<accession>A0A4S9A915</accession>
<feature type="region of interest" description="Disordered" evidence="5">
    <location>
        <begin position="450"/>
        <end position="494"/>
    </location>
</feature>
<organism evidence="8 9">
    <name type="scientific">Aureobasidium pullulans</name>
    <name type="common">Black yeast</name>
    <name type="synonym">Pullularia pullulans</name>
    <dbReference type="NCBI Taxonomy" id="5580"/>
    <lineage>
        <taxon>Eukaryota</taxon>
        <taxon>Fungi</taxon>
        <taxon>Dikarya</taxon>
        <taxon>Ascomycota</taxon>
        <taxon>Pezizomycotina</taxon>
        <taxon>Dothideomycetes</taxon>
        <taxon>Dothideomycetidae</taxon>
        <taxon>Dothideales</taxon>
        <taxon>Saccotheciaceae</taxon>
        <taxon>Aureobasidium</taxon>
    </lineage>
</organism>
<evidence type="ECO:0000313" key="9">
    <source>
        <dbReference type="Proteomes" id="UP000308802"/>
    </source>
</evidence>
<dbReference type="InterPro" id="IPR026841">
    <property type="entry name" value="Aur1/Ipt1"/>
</dbReference>
<feature type="compositionally biased region" description="Basic and acidic residues" evidence="5">
    <location>
        <begin position="394"/>
        <end position="403"/>
    </location>
</feature>
<dbReference type="InterPro" id="IPR011333">
    <property type="entry name" value="SKP1/BTB/POZ_sf"/>
</dbReference>
<feature type="transmembrane region" description="Helical" evidence="6">
    <location>
        <begin position="210"/>
        <end position="228"/>
    </location>
</feature>
<feature type="compositionally biased region" description="Polar residues" evidence="5">
    <location>
        <begin position="451"/>
        <end position="463"/>
    </location>
</feature>
<feature type="transmembrane region" description="Helical" evidence="6">
    <location>
        <begin position="331"/>
        <end position="352"/>
    </location>
</feature>
<dbReference type="AlphaFoldDB" id="A0A4S9A915"/>
<keyword evidence="3 6" id="KW-1133">Transmembrane helix</keyword>
<evidence type="ECO:0000256" key="2">
    <source>
        <dbReference type="ARBA" id="ARBA00022692"/>
    </source>
</evidence>
<dbReference type="InterPro" id="IPR052185">
    <property type="entry name" value="IPC_Synthase-Related"/>
</dbReference>
<feature type="compositionally biased region" description="Polar residues" evidence="5">
    <location>
        <begin position="470"/>
        <end position="484"/>
    </location>
</feature>
<feature type="transmembrane region" description="Helical" evidence="6">
    <location>
        <begin position="178"/>
        <end position="198"/>
    </location>
</feature>
<keyword evidence="4 6" id="KW-0472">Membrane</keyword>
<feature type="region of interest" description="Disordered" evidence="5">
    <location>
        <begin position="389"/>
        <end position="421"/>
    </location>
</feature>
<dbReference type="CDD" id="cd18186">
    <property type="entry name" value="BTB_POZ_ZBTB_KLHL-like"/>
    <property type="match status" value="1"/>
</dbReference>
<dbReference type="CDD" id="cd03386">
    <property type="entry name" value="PAP2_Aur1_like"/>
    <property type="match status" value="1"/>
</dbReference>
<gene>
    <name evidence="8" type="ORF">D6D19_03834</name>
</gene>
<feature type="transmembrane region" description="Helical" evidence="6">
    <location>
        <begin position="262"/>
        <end position="282"/>
    </location>
</feature>
<dbReference type="EMBL" id="QZAO01000088">
    <property type="protein sequence ID" value="THW75676.1"/>
    <property type="molecule type" value="Genomic_DNA"/>
</dbReference>
<dbReference type="Gene3D" id="3.30.710.10">
    <property type="entry name" value="Potassium Channel Kv1.1, Chain A"/>
    <property type="match status" value="1"/>
</dbReference>
<feature type="transmembrane region" description="Helical" evidence="6">
    <location>
        <begin position="303"/>
        <end position="325"/>
    </location>
</feature>
<dbReference type="Proteomes" id="UP000308802">
    <property type="component" value="Unassembled WGS sequence"/>
</dbReference>